<sequence>MKNIYLISGLGADERVFDKIDFKTERPKYISWIDPKKEERLADYSKRLIAQIDSSQGIILIGVSFGGIIAAEIAKHIQTEQIIIISSIKTSSEKPYFYNLISFLKIIDLIPEFLLKLYTPILSYYFGISSNEDKILLRDFLKSTRGAFVKWALKSILNWNNKEYPNNLIHIHGTKDRLFPFRLIDKPIRIENGGHFMVLDKHTEISIKLDNILNMYY</sequence>
<evidence type="ECO:0008006" key="3">
    <source>
        <dbReference type="Google" id="ProtNLM"/>
    </source>
</evidence>
<protein>
    <recommendedName>
        <fullName evidence="3">Alpha/beta hydrolase family protein</fullName>
    </recommendedName>
</protein>
<accession>A0A0E3AZD8</accession>
<dbReference type="AlphaFoldDB" id="A0A0E3AZD8"/>
<evidence type="ECO:0000313" key="2">
    <source>
        <dbReference type="Proteomes" id="UP000058857"/>
    </source>
</evidence>
<dbReference type="PATRIC" id="fig|280505.15.peg.2414"/>
<name>A0A0E3AZD8_LEPBO</name>
<dbReference type="Gene3D" id="3.40.50.1820">
    <property type="entry name" value="alpha/beta hydrolase"/>
    <property type="match status" value="1"/>
</dbReference>
<gene>
    <name evidence="1" type="ORF">LBBP_02466</name>
</gene>
<dbReference type="InterPro" id="IPR029058">
    <property type="entry name" value="AB_hydrolase_fold"/>
</dbReference>
<dbReference type="RefSeq" id="WP_002735333.1">
    <property type="nucleotide sequence ID" value="NZ_CP012029.1"/>
</dbReference>
<reference evidence="1 2" key="1">
    <citation type="journal article" date="2015" name="PLoS Negl. Trop. Dis.">
        <title>Distribution of Plasmids in Distinct Leptospira Pathogenic Species.</title>
        <authorList>
            <person name="Wang Y."/>
            <person name="Zhuang X."/>
            <person name="Zhong Y."/>
            <person name="Zhang C."/>
            <person name="Zhang Y."/>
            <person name="Zeng L."/>
            <person name="Zhu Y."/>
            <person name="He P."/>
            <person name="Dong K."/>
            <person name="Pal U."/>
            <person name="Guo X."/>
            <person name="Qin J."/>
        </authorList>
    </citation>
    <scope>NUCLEOTIDE SEQUENCE [LARGE SCALE GENOMIC DNA]</scope>
    <source>
        <strain evidence="1 2">56604</strain>
    </source>
</reference>
<proteinExistence type="predicted"/>
<dbReference type="SUPFAM" id="SSF53474">
    <property type="entry name" value="alpha/beta-Hydrolases"/>
    <property type="match status" value="1"/>
</dbReference>
<dbReference type="GeneID" id="61174906"/>
<evidence type="ECO:0000313" key="1">
    <source>
        <dbReference type="EMBL" id="ALO26704.1"/>
    </source>
</evidence>
<dbReference type="Proteomes" id="UP000058857">
    <property type="component" value="Chromosome 1"/>
</dbReference>
<organism evidence="1">
    <name type="scientific">Leptospira borgpetersenii serovar Ballum</name>
    <dbReference type="NCBI Taxonomy" id="280505"/>
    <lineage>
        <taxon>Bacteria</taxon>
        <taxon>Pseudomonadati</taxon>
        <taxon>Spirochaetota</taxon>
        <taxon>Spirochaetia</taxon>
        <taxon>Leptospirales</taxon>
        <taxon>Leptospiraceae</taxon>
        <taxon>Leptospira</taxon>
    </lineage>
</organism>
<dbReference type="EMBL" id="CP012029">
    <property type="protein sequence ID" value="ALO26704.1"/>
    <property type="molecule type" value="Genomic_DNA"/>
</dbReference>